<gene>
    <name evidence="9" type="ordered locus">Emin_0414</name>
</gene>
<evidence type="ECO:0000256" key="2">
    <source>
        <dbReference type="ARBA" id="ARBA00022448"/>
    </source>
</evidence>
<protein>
    <submittedName>
        <fullName evidence="9">Major facilitator superfamily MFS_1</fullName>
    </submittedName>
</protein>
<feature type="transmembrane region" description="Helical" evidence="7">
    <location>
        <begin position="233"/>
        <end position="251"/>
    </location>
</feature>
<feature type="transmembrane region" description="Helical" evidence="7">
    <location>
        <begin position="17"/>
        <end position="36"/>
    </location>
</feature>
<dbReference type="InterPro" id="IPR036259">
    <property type="entry name" value="MFS_trans_sf"/>
</dbReference>
<evidence type="ECO:0000259" key="8">
    <source>
        <dbReference type="PROSITE" id="PS50850"/>
    </source>
</evidence>
<dbReference type="PRINTS" id="PR01036">
    <property type="entry name" value="TCRTETB"/>
</dbReference>
<evidence type="ECO:0000256" key="5">
    <source>
        <dbReference type="ARBA" id="ARBA00022989"/>
    </source>
</evidence>
<evidence type="ECO:0000256" key="4">
    <source>
        <dbReference type="ARBA" id="ARBA00022692"/>
    </source>
</evidence>
<comment type="subcellular location">
    <subcellularLocation>
        <location evidence="1">Cell membrane</location>
        <topology evidence="1">Multi-pass membrane protein</topology>
    </subcellularLocation>
</comment>
<dbReference type="Gene3D" id="1.20.1720.10">
    <property type="entry name" value="Multidrug resistance protein D"/>
    <property type="match status" value="1"/>
</dbReference>
<dbReference type="GO" id="GO:0005886">
    <property type="term" value="C:plasma membrane"/>
    <property type="evidence" value="ECO:0007669"/>
    <property type="project" value="UniProtKB-SubCell"/>
</dbReference>
<reference evidence="9 10" key="1">
    <citation type="journal article" date="2009" name="Appl. Environ. Microbiol.">
        <title>Genomic analysis of 'Elusimicrobium minutum,' the first cultivated representative of the phylum 'Elusimicrobia' (formerly termite group 1).</title>
        <authorList>
            <person name="Herlemann D.P.R."/>
            <person name="Geissinger O."/>
            <person name="Ikeda-Ohtsubo W."/>
            <person name="Kunin V."/>
            <person name="Sun H."/>
            <person name="Lapidus A."/>
            <person name="Hugenholtz P."/>
            <person name="Brune A."/>
        </authorList>
    </citation>
    <scope>NUCLEOTIDE SEQUENCE [LARGE SCALE GENOMIC DNA]</scope>
    <source>
        <strain evidence="9 10">Pei191</strain>
    </source>
</reference>
<feature type="transmembrane region" description="Helical" evidence="7">
    <location>
        <begin position="204"/>
        <end position="221"/>
    </location>
</feature>
<feature type="transmembrane region" description="Helical" evidence="7">
    <location>
        <begin position="56"/>
        <end position="76"/>
    </location>
</feature>
<dbReference type="Pfam" id="PF07690">
    <property type="entry name" value="MFS_1"/>
    <property type="match status" value="1"/>
</dbReference>
<feature type="transmembrane region" description="Helical" evidence="7">
    <location>
        <begin position="401"/>
        <end position="424"/>
    </location>
</feature>
<keyword evidence="2" id="KW-0813">Transport</keyword>
<evidence type="ECO:0000313" key="10">
    <source>
        <dbReference type="Proteomes" id="UP000001029"/>
    </source>
</evidence>
<dbReference type="CDD" id="cd17503">
    <property type="entry name" value="MFS_LmrB_MDR_like"/>
    <property type="match status" value="1"/>
</dbReference>
<dbReference type="AlphaFoldDB" id="B2KBE9"/>
<feature type="transmembrane region" description="Helical" evidence="7">
    <location>
        <begin position="83"/>
        <end position="103"/>
    </location>
</feature>
<dbReference type="EMBL" id="CP001055">
    <property type="protein sequence ID" value="ACC97971.1"/>
    <property type="molecule type" value="Genomic_DNA"/>
</dbReference>
<dbReference type="InterPro" id="IPR020846">
    <property type="entry name" value="MFS_dom"/>
</dbReference>
<accession>B2KBE9</accession>
<keyword evidence="5 7" id="KW-1133">Transmembrane helix</keyword>
<proteinExistence type="predicted"/>
<feature type="transmembrane region" description="Helical" evidence="7">
    <location>
        <begin position="170"/>
        <end position="192"/>
    </location>
</feature>
<keyword evidence="10" id="KW-1185">Reference proteome</keyword>
<dbReference type="Proteomes" id="UP000001029">
    <property type="component" value="Chromosome"/>
</dbReference>
<name>B2KBE9_ELUMP</name>
<dbReference type="STRING" id="445932.Emin_0414"/>
<feature type="transmembrane region" description="Helical" evidence="7">
    <location>
        <begin position="109"/>
        <end position="130"/>
    </location>
</feature>
<keyword evidence="6 7" id="KW-0472">Membrane</keyword>
<feature type="transmembrane region" description="Helical" evidence="7">
    <location>
        <begin position="436"/>
        <end position="458"/>
    </location>
</feature>
<dbReference type="SUPFAM" id="SSF103473">
    <property type="entry name" value="MFS general substrate transporter"/>
    <property type="match status" value="1"/>
</dbReference>
<dbReference type="PANTHER" id="PTHR42718">
    <property type="entry name" value="MAJOR FACILITATOR SUPERFAMILY MULTIDRUG TRANSPORTER MFSC"/>
    <property type="match status" value="1"/>
</dbReference>
<dbReference type="GO" id="GO:0022857">
    <property type="term" value="F:transmembrane transporter activity"/>
    <property type="evidence" value="ECO:0007669"/>
    <property type="project" value="InterPro"/>
</dbReference>
<keyword evidence="4 7" id="KW-0812">Transmembrane</keyword>
<organism evidence="9 10">
    <name type="scientific">Elusimicrobium minutum (strain Pei191)</name>
    <dbReference type="NCBI Taxonomy" id="445932"/>
    <lineage>
        <taxon>Bacteria</taxon>
        <taxon>Pseudomonadati</taxon>
        <taxon>Elusimicrobiota</taxon>
        <taxon>Elusimicrobia</taxon>
        <taxon>Elusimicrobiales</taxon>
        <taxon>Elusimicrobiaceae</taxon>
        <taxon>Elusimicrobium</taxon>
    </lineage>
</organism>
<evidence type="ECO:0000313" key="9">
    <source>
        <dbReference type="EMBL" id="ACC97971.1"/>
    </source>
</evidence>
<dbReference type="KEGG" id="emi:Emin_0414"/>
<evidence type="ECO:0000256" key="6">
    <source>
        <dbReference type="ARBA" id="ARBA00023136"/>
    </source>
</evidence>
<evidence type="ECO:0000256" key="3">
    <source>
        <dbReference type="ARBA" id="ARBA00022475"/>
    </source>
</evidence>
<dbReference type="Gene3D" id="1.20.1250.20">
    <property type="entry name" value="MFS general substrate transporter like domains"/>
    <property type="match status" value="1"/>
</dbReference>
<dbReference type="RefSeq" id="WP_012414586.1">
    <property type="nucleotide sequence ID" value="NC_010644.1"/>
</dbReference>
<dbReference type="HOGENOM" id="CLU_000960_28_0_0"/>
<evidence type="ECO:0000256" key="1">
    <source>
        <dbReference type="ARBA" id="ARBA00004651"/>
    </source>
</evidence>
<feature type="transmembrane region" description="Helical" evidence="7">
    <location>
        <begin position="271"/>
        <end position="295"/>
    </location>
</feature>
<dbReference type="OrthoDB" id="9812221at2"/>
<evidence type="ECO:0000256" key="7">
    <source>
        <dbReference type="SAM" id="Phobius"/>
    </source>
</evidence>
<dbReference type="PANTHER" id="PTHR42718:SF46">
    <property type="entry name" value="BLR6921 PROTEIN"/>
    <property type="match status" value="1"/>
</dbReference>
<feature type="transmembrane region" description="Helical" evidence="7">
    <location>
        <begin position="307"/>
        <end position="325"/>
    </location>
</feature>
<sequence>MLALDSVAGRLRGSKKVIAWLVAVAFFMQMLDGTILNTALPEIAKSFGENPLRMQSVVISYMLTVAFILPISGWLADFLGTKRVFISAIFIFSLGSLCCALSNTLTQLVLSRVLQGVGGALMVPVGRLAVMRIFPKKELVSALSFITIPALVGPIVGPFAGGVIVQYVSWHWIFLINLPIGVVCAVFTYIAMPKVTPVKFKFDWIGYLLFSAAVILISLSLGSVDEATLGRRAAVLMFLAGALCLGAYARLSIAKPWSALFKPRLFYERSFTVGIIANLFIRFAGGSLPFLAPLFLQTALNYSPLKAGVAMLPLGVMSIAAKTFVEPVLNKLGYRRLMTYNAIIIGIMLCFLAFIGPNTSYLFILVYLGVLGIFNSMQFTSLNTLTLIAVPPRDLSQANSLLSAVMQISMGLGVSLVSAALAYFGAHTAKIGSENILYSFHATFVFIGVISILGVILFQSKFARGIVDKPKNM</sequence>
<feature type="transmembrane region" description="Helical" evidence="7">
    <location>
        <begin position="142"/>
        <end position="164"/>
    </location>
</feature>
<dbReference type="PROSITE" id="PS50850">
    <property type="entry name" value="MFS"/>
    <property type="match status" value="1"/>
</dbReference>
<feature type="transmembrane region" description="Helical" evidence="7">
    <location>
        <begin position="337"/>
        <end position="355"/>
    </location>
</feature>
<feature type="transmembrane region" description="Helical" evidence="7">
    <location>
        <begin position="361"/>
        <end position="389"/>
    </location>
</feature>
<feature type="domain" description="Major facilitator superfamily (MFS) profile" evidence="8">
    <location>
        <begin position="18"/>
        <end position="466"/>
    </location>
</feature>
<keyword evidence="3" id="KW-1003">Cell membrane</keyword>
<dbReference type="InterPro" id="IPR011701">
    <property type="entry name" value="MFS"/>
</dbReference>